<protein>
    <submittedName>
        <fullName evidence="2">Uncharacterized protein</fullName>
    </submittedName>
</protein>
<organism evidence="2 3">
    <name type="scientific">Candidatus Sulfobium mesophilum</name>
    <dbReference type="NCBI Taxonomy" id="2016548"/>
    <lineage>
        <taxon>Bacteria</taxon>
        <taxon>Pseudomonadati</taxon>
        <taxon>Nitrospirota</taxon>
        <taxon>Nitrospiria</taxon>
        <taxon>Nitrospirales</taxon>
        <taxon>Nitrospiraceae</taxon>
        <taxon>Candidatus Sulfobium</taxon>
    </lineage>
</organism>
<evidence type="ECO:0000256" key="1">
    <source>
        <dbReference type="SAM" id="MobiDB-lite"/>
    </source>
</evidence>
<keyword evidence="3" id="KW-1185">Reference proteome</keyword>
<feature type="compositionally biased region" description="Low complexity" evidence="1">
    <location>
        <begin position="29"/>
        <end position="45"/>
    </location>
</feature>
<evidence type="ECO:0000313" key="2">
    <source>
        <dbReference type="EMBL" id="SPQ01678.1"/>
    </source>
</evidence>
<gene>
    <name evidence="2" type="ORF">NBG4_650014</name>
</gene>
<name>A0A2U3QJV2_9BACT</name>
<dbReference type="AlphaFoldDB" id="A0A2U3QJV2"/>
<dbReference type="EMBL" id="OUUY01000114">
    <property type="protein sequence ID" value="SPQ01678.1"/>
    <property type="molecule type" value="Genomic_DNA"/>
</dbReference>
<reference evidence="3" key="1">
    <citation type="submission" date="2018-03" db="EMBL/GenBank/DDBJ databases">
        <authorList>
            <person name="Zecchin S."/>
        </authorList>
    </citation>
    <scope>NUCLEOTIDE SEQUENCE [LARGE SCALE GENOMIC DNA]</scope>
</reference>
<feature type="region of interest" description="Disordered" evidence="1">
    <location>
        <begin position="1"/>
        <end position="64"/>
    </location>
</feature>
<dbReference type="Proteomes" id="UP000245125">
    <property type="component" value="Unassembled WGS sequence"/>
</dbReference>
<evidence type="ECO:0000313" key="3">
    <source>
        <dbReference type="Proteomes" id="UP000245125"/>
    </source>
</evidence>
<sequence length="64" mass="7089">MPDAIICRQEQQEPVTEPELPQASHHQEPVPVQELVQEPVQELQPASGPPLSSGIQWSALRTEP</sequence>
<proteinExistence type="predicted"/>
<accession>A0A2U3QJV2</accession>